<evidence type="ECO:0000313" key="3">
    <source>
        <dbReference type="EMBL" id="KAK0726346.1"/>
    </source>
</evidence>
<dbReference type="Proteomes" id="UP001172159">
    <property type="component" value="Unassembled WGS sequence"/>
</dbReference>
<proteinExistence type="inferred from homology"/>
<dbReference type="InterPro" id="IPR012338">
    <property type="entry name" value="Beta-lactam/transpept-like"/>
</dbReference>
<organism evidence="3 4">
    <name type="scientific">Apiosordaria backusii</name>
    <dbReference type="NCBI Taxonomy" id="314023"/>
    <lineage>
        <taxon>Eukaryota</taxon>
        <taxon>Fungi</taxon>
        <taxon>Dikarya</taxon>
        <taxon>Ascomycota</taxon>
        <taxon>Pezizomycotina</taxon>
        <taxon>Sordariomycetes</taxon>
        <taxon>Sordariomycetidae</taxon>
        <taxon>Sordariales</taxon>
        <taxon>Lasiosphaeriaceae</taxon>
        <taxon>Apiosordaria</taxon>
    </lineage>
</organism>
<sequence length="409" mass="44943">MYTAGLPSGLDGLTLPIEKLMRIGGTPGLVLAVMEGGVPVYQANFGHSDVETQVPISREIIFPACSLAKAITATAVGILVDEGKFGWDTLVKVVIPSFHPKDETFQTSLTVTNLLSHRSGMAWAGNLAIGTENNVLIAGKDNMFYNNLPYDLAGTITEGLSDQSYFDFPAPEGTSNDTACYNALEDGTTAKIPCPKEGRGRFLYKAFGHNVNDQLATGATSTPGSPFKQVAHITSSKTLMDQPSKNGLFDVPSQLVLLPPGQSSRCSFDRYHMLLPDSDKVILVLSNSLALTGVPDWFASSCWRRFLRYQTSERIDVIKPAAETSIVENLKWYPTLVKELVPVFEIAVTLEDGNLYWALQGLGLEKYKLTHYEDGSFTWLLTRNELSRRGRWLYWAHDAGVPPLELTKE</sequence>
<reference evidence="3" key="1">
    <citation type="submission" date="2023-06" db="EMBL/GenBank/DDBJ databases">
        <title>Genome-scale phylogeny and comparative genomics of the fungal order Sordariales.</title>
        <authorList>
            <consortium name="Lawrence Berkeley National Laboratory"/>
            <person name="Hensen N."/>
            <person name="Bonometti L."/>
            <person name="Westerberg I."/>
            <person name="Brannstrom I.O."/>
            <person name="Guillou S."/>
            <person name="Cros-Aarteil S."/>
            <person name="Calhoun S."/>
            <person name="Haridas S."/>
            <person name="Kuo A."/>
            <person name="Mondo S."/>
            <person name="Pangilinan J."/>
            <person name="Riley R."/>
            <person name="Labutti K."/>
            <person name="Andreopoulos B."/>
            <person name="Lipzen A."/>
            <person name="Chen C."/>
            <person name="Yanf M."/>
            <person name="Daum C."/>
            <person name="Ng V."/>
            <person name="Clum A."/>
            <person name="Steindorff A."/>
            <person name="Ohm R."/>
            <person name="Martin F."/>
            <person name="Silar P."/>
            <person name="Natvig D."/>
            <person name="Lalanne C."/>
            <person name="Gautier V."/>
            <person name="Ament-Velasquez S.L."/>
            <person name="Kruys A."/>
            <person name="Hutchinson M.I."/>
            <person name="Powell A.J."/>
            <person name="Barry K."/>
            <person name="Miller A.N."/>
            <person name="Grigoriev I.V."/>
            <person name="Debuchy R."/>
            <person name="Gladieux P."/>
            <person name="Thoren M.H."/>
            <person name="Johannesson H."/>
        </authorList>
    </citation>
    <scope>NUCLEOTIDE SEQUENCE</scope>
    <source>
        <strain evidence="3">CBS 540.89</strain>
    </source>
</reference>
<evidence type="ECO:0000313" key="4">
    <source>
        <dbReference type="Proteomes" id="UP001172159"/>
    </source>
</evidence>
<protein>
    <submittedName>
        <fullName evidence="3">Beta-lactamase/transpeptidase-like protein</fullName>
    </submittedName>
</protein>
<dbReference type="AlphaFoldDB" id="A0AA40B2B4"/>
<gene>
    <name evidence="3" type="ORF">B0T21DRAFT_385633</name>
</gene>
<accession>A0AA40B2B4</accession>
<dbReference type="PANTHER" id="PTHR46825">
    <property type="entry name" value="D-ALANYL-D-ALANINE-CARBOXYPEPTIDASE/ENDOPEPTIDASE AMPH"/>
    <property type="match status" value="1"/>
</dbReference>
<comment type="caution">
    <text evidence="3">The sequence shown here is derived from an EMBL/GenBank/DDBJ whole genome shotgun (WGS) entry which is preliminary data.</text>
</comment>
<keyword evidence="4" id="KW-1185">Reference proteome</keyword>
<evidence type="ECO:0000256" key="1">
    <source>
        <dbReference type="ARBA" id="ARBA00038215"/>
    </source>
</evidence>
<dbReference type="InterPro" id="IPR050491">
    <property type="entry name" value="AmpC-like"/>
</dbReference>
<comment type="similarity">
    <text evidence="1">Belongs to the peptidase S12 family.</text>
</comment>
<dbReference type="Pfam" id="PF00144">
    <property type="entry name" value="Beta-lactamase"/>
    <property type="match status" value="1"/>
</dbReference>
<dbReference type="SUPFAM" id="SSF56601">
    <property type="entry name" value="beta-lactamase/transpeptidase-like"/>
    <property type="match status" value="1"/>
</dbReference>
<name>A0AA40B2B4_9PEZI</name>
<dbReference type="EMBL" id="JAUKTV010000010">
    <property type="protein sequence ID" value="KAK0726346.1"/>
    <property type="molecule type" value="Genomic_DNA"/>
</dbReference>
<feature type="domain" description="Beta-lactamase-related" evidence="2">
    <location>
        <begin position="17"/>
        <end position="168"/>
    </location>
</feature>
<dbReference type="PANTHER" id="PTHR46825:SF9">
    <property type="entry name" value="BETA-LACTAMASE-RELATED DOMAIN-CONTAINING PROTEIN"/>
    <property type="match status" value="1"/>
</dbReference>
<dbReference type="InterPro" id="IPR001466">
    <property type="entry name" value="Beta-lactam-related"/>
</dbReference>
<dbReference type="Gene3D" id="3.40.710.10">
    <property type="entry name" value="DD-peptidase/beta-lactamase superfamily"/>
    <property type="match status" value="1"/>
</dbReference>
<evidence type="ECO:0000259" key="2">
    <source>
        <dbReference type="Pfam" id="PF00144"/>
    </source>
</evidence>